<dbReference type="KEGG" id="bcai:K788_00028875"/>
<evidence type="ECO:0000313" key="2">
    <source>
        <dbReference type="EMBL" id="ALL66566.1"/>
    </source>
</evidence>
<dbReference type="EMBL" id="CP012747">
    <property type="protein sequence ID" value="ALL66566.1"/>
    <property type="molecule type" value="Genomic_DNA"/>
</dbReference>
<feature type="region of interest" description="Disordered" evidence="1">
    <location>
        <begin position="28"/>
        <end position="52"/>
    </location>
</feature>
<sequence length="52" mass="5414">MPSGEPFGVPFGVPFGEPFGEPILHRTARASGCKDNDAGAQNSLRARGFVPA</sequence>
<protein>
    <submittedName>
        <fullName evidence="2">Uncharacterized protein</fullName>
    </submittedName>
</protein>
<evidence type="ECO:0000313" key="3">
    <source>
        <dbReference type="Proteomes" id="UP000019146"/>
    </source>
</evidence>
<evidence type="ECO:0000256" key="1">
    <source>
        <dbReference type="SAM" id="MobiDB-lite"/>
    </source>
</evidence>
<dbReference type="AlphaFoldDB" id="A0A0P0RDZ4"/>
<organism evidence="2 3">
    <name type="scientific">Paraburkholderia caribensis MBA4</name>
    <dbReference type="NCBI Taxonomy" id="1323664"/>
    <lineage>
        <taxon>Bacteria</taxon>
        <taxon>Pseudomonadati</taxon>
        <taxon>Pseudomonadota</taxon>
        <taxon>Betaproteobacteria</taxon>
        <taxon>Burkholderiales</taxon>
        <taxon>Burkholderiaceae</taxon>
        <taxon>Paraburkholderia</taxon>
    </lineage>
</organism>
<gene>
    <name evidence="2" type="ORF">K788_00028875</name>
</gene>
<name>A0A0P0RDZ4_9BURK</name>
<reference evidence="2 3" key="1">
    <citation type="journal article" date="2014" name="Genome Announc.">
        <title>Draft Genome Sequence of the Haloacid-Degrading Burkholderia caribensis Strain MBA4.</title>
        <authorList>
            <person name="Pan Y."/>
            <person name="Kong K.F."/>
            <person name="Tsang J.S."/>
        </authorList>
    </citation>
    <scope>NUCLEOTIDE SEQUENCE [LARGE SCALE GENOMIC DNA]</scope>
    <source>
        <strain evidence="2 3">MBA4</strain>
    </source>
</reference>
<accession>A0A0P0RDZ4</accession>
<proteinExistence type="predicted"/>
<dbReference type="Proteomes" id="UP000019146">
    <property type="component" value="Chromosome 2"/>
</dbReference>